<protein>
    <submittedName>
        <fullName evidence="2">Uncharacterized protein</fullName>
    </submittedName>
</protein>
<gene>
    <name evidence="2" type="ORF">LNINA_LOCUS14556</name>
</gene>
<comment type="caution">
    <text evidence="2">The sequence shown here is derived from an EMBL/GenBank/DDBJ whole genome shotgun (WGS) entry which is preliminary data.</text>
</comment>
<evidence type="ECO:0000313" key="2">
    <source>
        <dbReference type="EMBL" id="CAK1555767.1"/>
    </source>
</evidence>
<dbReference type="Proteomes" id="UP001497472">
    <property type="component" value="Unassembled WGS sequence"/>
</dbReference>
<feature type="compositionally biased region" description="Polar residues" evidence="1">
    <location>
        <begin position="24"/>
        <end position="45"/>
    </location>
</feature>
<proteinExistence type="predicted"/>
<organism evidence="2 3">
    <name type="scientific">Leptosia nina</name>
    <dbReference type="NCBI Taxonomy" id="320188"/>
    <lineage>
        <taxon>Eukaryota</taxon>
        <taxon>Metazoa</taxon>
        <taxon>Ecdysozoa</taxon>
        <taxon>Arthropoda</taxon>
        <taxon>Hexapoda</taxon>
        <taxon>Insecta</taxon>
        <taxon>Pterygota</taxon>
        <taxon>Neoptera</taxon>
        <taxon>Endopterygota</taxon>
        <taxon>Lepidoptera</taxon>
        <taxon>Glossata</taxon>
        <taxon>Ditrysia</taxon>
        <taxon>Papilionoidea</taxon>
        <taxon>Pieridae</taxon>
        <taxon>Pierinae</taxon>
        <taxon>Leptosia</taxon>
    </lineage>
</organism>
<sequence length="109" mass="11580">MSDTSKDDEDSSSNNNNSLPTVIYTDSTEPENSQPNLSTSESKLSLPSAVGTPTSPLLVNSPLSLPNSPTPFVKTLQTIPNKSFEQSLHKSPTKQNTMKPADSGSATGW</sequence>
<feature type="compositionally biased region" description="Acidic residues" evidence="1">
    <location>
        <begin position="1"/>
        <end position="11"/>
    </location>
</feature>
<evidence type="ECO:0000313" key="3">
    <source>
        <dbReference type="Proteomes" id="UP001497472"/>
    </source>
</evidence>
<reference evidence="2 3" key="1">
    <citation type="submission" date="2023-11" db="EMBL/GenBank/DDBJ databases">
        <authorList>
            <person name="Okamura Y."/>
        </authorList>
    </citation>
    <scope>NUCLEOTIDE SEQUENCE [LARGE SCALE GENOMIC DNA]</scope>
</reference>
<feature type="region of interest" description="Disordered" evidence="1">
    <location>
        <begin position="1"/>
        <end position="109"/>
    </location>
</feature>
<dbReference type="EMBL" id="CAVLEF010000280">
    <property type="protein sequence ID" value="CAK1555767.1"/>
    <property type="molecule type" value="Genomic_DNA"/>
</dbReference>
<feature type="compositionally biased region" description="Polar residues" evidence="1">
    <location>
        <begin position="75"/>
        <end position="109"/>
    </location>
</feature>
<accession>A0AAV1K3S6</accession>
<keyword evidence="3" id="KW-1185">Reference proteome</keyword>
<dbReference type="AlphaFoldDB" id="A0AAV1K3S6"/>
<evidence type="ECO:0000256" key="1">
    <source>
        <dbReference type="SAM" id="MobiDB-lite"/>
    </source>
</evidence>
<feature type="compositionally biased region" description="Low complexity" evidence="1">
    <location>
        <begin position="52"/>
        <end position="71"/>
    </location>
</feature>
<name>A0AAV1K3S6_9NEOP</name>